<dbReference type="OrthoDB" id="414698at2759"/>
<evidence type="ECO:0000256" key="1">
    <source>
        <dbReference type="SAM" id="MobiDB-lite"/>
    </source>
</evidence>
<feature type="compositionally biased region" description="Basic and acidic residues" evidence="1">
    <location>
        <begin position="57"/>
        <end position="72"/>
    </location>
</feature>
<dbReference type="EMBL" id="CAKKNE010000001">
    <property type="protein sequence ID" value="CAH0364746.1"/>
    <property type="molecule type" value="Genomic_DNA"/>
</dbReference>
<dbReference type="Proteomes" id="UP000789595">
    <property type="component" value="Unassembled WGS sequence"/>
</dbReference>
<comment type="caution">
    <text evidence="2">The sequence shown here is derived from an EMBL/GenBank/DDBJ whole genome shotgun (WGS) entry which is preliminary data.</text>
</comment>
<evidence type="ECO:0000313" key="2">
    <source>
        <dbReference type="EMBL" id="CAH0364746.1"/>
    </source>
</evidence>
<dbReference type="AlphaFoldDB" id="A0A8J2S7M5"/>
<sequence>MPYQEPRLKPPPRARNQAPVRRRPPAPAPAPDSPSSSDDEEIEATPFFKPKPRPSTKKAEAPARSAEERAARNDALNTPAEEAAARAFLAENAPWLVPGKVVKPPHLDENAPPTPPFTVPKPRLLVPPEDADAGFESPEAFYGTAKVLPPEAPSPEDVAASINARAATPGSGWWWEASDATLTCPGAGKRVLALHDRDSDVRACSVLCGNMGLGPHDVVCLRGPLSTNGKHRWWNAQDHQQIEHALRGVLEFVKKRGPFQILLGVGQAAQIVVGLSARGVCRTLGIDNLTNPTWKGVVPVHAVDEDLEAMNAVVKKLRGQKHALSIFWRSGWVDTVPALSVIGMGDSDRRDAALRVSRLFKHNTNAVHRGSSTVPAAARDDEQFSDLVDGFMVQPFLC</sequence>
<reference evidence="2" key="1">
    <citation type="submission" date="2021-11" db="EMBL/GenBank/DDBJ databases">
        <authorList>
            <consortium name="Genoscope - CEA"/>
            <person name="William W."/>
        </authorList>
    </citation>
    <scope>NUCLEOTIDE SEQUENCE</scope>
</reference>
<feature type="region of interest" description="Disordered" evidence="1">
    <location>
        <begin position="1"/>
        <end position="83"/>
    </location>
</feature>
<protein>
    <submittedName>
        <fullName evidence="2">Uncharacterized protein</fullName>
    </submittedName>
</protein>
<proteinExistence type="predicted"/>
<accession>A0A8J2S7M5</accession>
<name>A0A8J2S7M5_9STRA</name>
<organism evidence="2 3">
    <name type="scientific">Pelagomonas calceolata</name>
    <dbReference type="NCBI Taxonomy" id="35677"/>
    <lineage>
        <taxon>Eukaryota</taxon>
        <taxon>Sar</taxon>
        <taxon>Stramenopiles</taxon>
        <taxon>Ochrophyta</taxon>
        <taxon>Pelagophyceae</taxon>
        <taxon>Pelagomonadales</taxon>
        <taxon>Pelagomonadaceae</taxon>
        <taxon>Pelagomonas</taxon>
    </lineage>
</organism>
<dbReference type="Gene3D" id="3.40.50.1820">
    <property type="entry name" value="alpha/beta hydrolase"/>
    <property type="match status" value="1"/>
</dbReference>
<evidence type="ECO:0000313" key="3">
    <source>
        <dbReference type="Proteomes" id="UP000789595"/>
    </source>
</evidence>
<gene>
    <name evidence="2" type="ORF">PECAL_1P11250</name>
</gene>
<dbReference type="InterPro" id="IPR029058">
    <property type="entry name" value="AB_hydrolase_fold"/>
</dbReference>
<keyword evidence="3" id="KW-1185">Reference proteome</keyword>